<dbReference type="Gene3D" id="2.120.10.30">
    <property type="entry name" value="TolB, C-terminal domain"/>
    <property type="match status" value="1"/>
</dbReference>
<dbReference type="PROSITE" id="PS51125">
    <property type="entry name" value="NHL"/>
    <property type="match status" value="1"/>
</dbReference>
<dbReference type="InterPro" id="IPR011042">
    <property type="entry name" value="6-blade_b-propeller_TolB-like"/>
</dbReference>
<keyword evidence="1" id="KW-0677">Repeat</keyword>
<dbReference type="GO" id="GO:0061630">
    <property type="term" value="F:ubiquitin protein ligase activity"/>
    <property type="evidence" value="ECO:0007669"/>
    <property type="project" value="TreeGrafter"/>
</dbReference>
<gene>
    <name evidence="3" type="ORF">LOD99_14903</name>
</gene>
<dbReference type="CDD" id="cd05819">
    <property type="entry name" value="NHL"/>
    <property type="match status" value="1"/>
</dbReference>
<dbReference type="SUPFAM" id="SSF63829">
    <property type="entry name" value="Calcium-dependent phosphotriesterase"/>
    <property type="match status" value="1"/>
</dbReference>
<keyword evidence="4" id="KW-1185">Reference proteome</keyword>
<evidence type="ECO:0000256" key="2">
    <source>
        <dbReference type="PROSITE-ProRule" id="PRU00504"/>
    </source>
</evidence>
<dbReference type="GO" id="GO:0043161">
    <property type="term" value="P:proteasome-mediated ubiquitin-dependent protein catabolic process"/>
    <property type="evidence" value="ECO:0007669"/>
    <property type="project" value="TreeGrafter"/>
</dbReference>
<dbReference type="Proteomes" id="UP001165289">
    <property type="component" value="Unassembled WGS sequence"/>
</dbReference>
<dbReference type="Pfam" id="PF01436">
    <property type="entry name" value="NHL"/>
    <property type="match status" value="1"/>
</dbReference>
<dbReference type="EMBL" id="JAKMXF010000066">
    <property type="protein sequence ID" value="KAI6659230.1"/>
    <property type="molecule type" value="Genomic_DNA"/>
</dbReference>
<proteinExistence type="predicted"/>
<dbReference type="GO" id="GO:0000209">
    <property type="term" value="P:protein polyubiquitination"/>
    <property type="evidence" value="ECO:0007669"/>
    <property type="project" value="TreeGrafter"/>
</dbReference>
<evidence type="ECO:0000256" key="1">
    <source>
        <dbReference type="ARBA" id="ARBA00022737"/>
    </source>
</evidence>
<name>A0AAV7KEU1_9METZ</name>
<dbReference type="AlphaFoldDB" id="A0AAV7KEU1"/>
<protein>
    <submittedName>
        <fullName evidence="3">RING finger protein nhl-1 isoform X3</fullName>
    </submittedName>
</protein>
<dbReference type="GO" id="GO:0008270">
    <property type="term" value="F:zinc ion binding"/>
    <property type="evidence" value="ECO:0007669"/>
    <property type="project" value="UniProtKB-KW"/>
</dbReference>
<dbReference type="InterPro" id="IPR001258">
    <property type="entry name" value="NHL_repeat"/>
</dbReference>
<dbReference type="InterPro" id="IPR050952">
    <property type="entry name" value="TRIM-NHL_E3_ligases"/>
</dbReference>
<reference evidence="3 4" key="1">
    <citation type="journal article" date="2023" name="BMC Biol.">
        <title>The compact genome of the sponge Oopsacas minuta (Hexactinellida) is lacking key metazoan core genes.</title>
        <authorList>
            <person name="Santini S."/>
            <person name="Schenkelaars Q."/>
            <person name="Jourda C."/>
            <person name="Duchesne M."/>
            <person name="Belahbib H."/>
            <person name="Rocher C."/>
            <person name="Selva M."/>
            <person name="Riesgo A."/>
            <person name="Vervoort M."/>
            <person name="Leys S.P."/>
            <person name="Kodjabachian L."/>
            <person name="Le Bivic A."/>
            <person name="Borchiellini C."/>
            <person name="Claverie J.M."/>
            <person name="Renard E."/>
        </authorList>
    </citation>
    <scope>NUCLEOTIDE SEQUENCE [LARGE SCALE GENOMIC DNA]</scope>
    <source>
        <strain evidence="3">SPO-2</strain>
    </source>
</reference>
<sequence>MGKQQSKNARMSGGMKEWELDYSLKSQPVIAVGKKGGADNELLSARGLAIYEPNQLIYIADFGNWRIQVVTFEGNFVTNFGKGILRRPYGVAVTEDHVFVTNYYYQLFQFSDFNVARTDATRSGEGLLTHPRGLCIDYNGDVYVAENINHRVCIYSNELKYINYLGTQQLNYPRDVKVTPNSIVVLDGSPNCVHFFSRNGHLINSCVTQWWSHMACMPYFFSLDPAGNILITHHSRDEIKILSPSGGLIHAISGRRYVTMISADLGIHLVKIQNDLSKLRQAIHHGTHTDGTPINIKEIESAVERTQLRVSKVIEKASKDKNTQVTTLPFLRPSRSLSPERIQALLRDTVSQPKPRSKTGALSLRAPGRLEPIKSLDSERVFNRKIKKFSDKLNPKGNVSSML</sequence>
<evidence type="ECO:0000313" key="4">
    <source>
        <dbReference type="Proteomes" id="UP001165289"/>
    </source>
</evidence>
<dbReference type="PANTHER" id="PTHR24104">
    <property type="entry name" value="E3 UBIQUITIN-PROTEIN LIGASE NHLRC1-RELATED"/>
    <property type="match status" value="1"/>
</dbReference>
<accession>A0AAV7KEU1</accession>
<evidence type="ECO:0000313" key="3">
    <source>
        <dbReference type="EMBL" id="KAI6659230.1"/>
    </source>
</evidence>
<organism evidence="3 4">
    <name type="scientific">Oopsacas minuta</name>
    <dbReference type="NCBI Taxonomy" id="111878"/>
    <lineage>
        <taxon>Eukaryota</taxon>
        <taxon>Metazoa</taxon>
        <taxon>Porifera</taxon>
        <taxon>Hexactinellida</taxon>
        <taxon>Hexasterophora</taxon>
        <taxon>Lyssacinosida</taxon>
        <taxon>Leucopsacidae</taxon>
        <taxon>Oopsacas</taxon>
    </lineage>
</organism>
<dbReference type="PANTHER" id="PTHR24104:SF25">
    <property type="entry name" value="PROTEIN LIN-41"/>
    <property type="match status" value="1"/>
</dbReference>
<feature type="repeat" description="NHL" evidence="2">
    <location>
        <begin position="128"/>
        <end position="158"/>
    </location>
</feature>
<comment type="caution">
    <text evidence="3">The sequence shown here is derived from an EMBL/GenBank/DDBJ whole genome shotgun (WGS) entry which is preliminary data.</text>
</comment>